<accession>A0A3N6LLT2</accession>
<sequence length="405" mass="43669">MNRFTRRDVLLTTGSFGAITVSGCLNDPSTGDGNGGSGGNGDGNGSGNDNSVDNGDASFDTFQLGPSLSRPLWAERADDPPGFVTVIETERDEPWMVDDPDEIDGLEEWYGETDFDESVIVFVGTVGPNTCYSEVDVDDVTISTVTLEGEDSRPAITAAARPVDTSDEDEACGEAVTYPSAFVRVTGDDLPSEALFTVTNGWDETDDVDSAGGLIDPAELPGFVRPPHDPETVPEALSCDEDEFERHWSPDDEISWGETTDDDGSPKLSLRAENAEYSGDDAAEALEFGRGDEIRIRMRNVSDRPVMTGNRNKYNLEVSTEDGWADVRGTTDDDPIDYTDEGVVHSPGDGFEWTIELTEAGILSASAHEDRFEICPDLPDGRYRFVFRGTSGDATLAVAFDYGGA</sequence>
<proteinExistence type="predicted"/>
<feature type="compositionally biased region" description="Low complexity" evidence="1">
    <location>
        <begin position="47"/>
        <end position="56"/>
    </location>
</feature>
<protein>
    <submittedName>
        <fullName evidence="2">Uncharacterized protein</fullName>
    </submittedName>
</protein>
<name>A0A3N6LLT2_9EURY</name>
<keyword evidence="3" id="KW-1185">Reference proteome</keyword>
<organism evidence="2 3">
    <name type="scientific">Natrarchaeobius halalkaliphilus</name>
    <dbReference type="NCBI Taxonomy" id="1679091"/>
    <lineage>
        <taxon>Archaea</taxon>
        <taxon>Methanobacteriati</taxon>
        <taxon>Methanobacteriota</taxon>
        <taxon>Stenosarchaea group</taxon>
        <taxon>Halobacteria</taxon>
        <taxon>Halobacteriales</taxon>
        <taxon>Natrialbaceae</taxon>
        <taxon>Natrarchaeobius</taxon>
    </lineage>
</organism>
<feature type="compositionally biased region" description="Gly residues" evidence="1">
    <location>
        <begin position="32"/>
        <end position="46"/>
    </location>
</feature>
<feature type="region of interest" description="Disordered" evidence="1">
    <location>
        <begin position="21"/>
        <end position="61"/>
    </location>
</feature>
<dbReference type="AlphaFoldDB" id="A0A3N6LLT2"/>
<evidence type="ECO:0000313" key="2">
    <source>
        <dbReference type="EMBL" id="RQG89993.1"/>
    </source>
</evidence>
<evidence type="ECO:0000256" key="1">
    <source>
        <dbReference type="SAM" id="MobiDB-lite"/>
    </source>
</evidence>
<dbReference type="EMBL" id="REFY01000003">
    <property type="protein sequence ID" value="RQG89993.1"/>
    <property type="molecule type" value="Genomic_DNA"/>
</dbReference>
<dbReference type="PROSITE" id="PS51257">
    <property type="entry name" value="PROKAR_LIPOPROTEIN"/>
    <property type="match status" value="1"/>
</dbReference>
<feature type="compositionally biased region" description="Acidic residues" evidence="1">
    <location>
        <begin position="251"/>
        <end position="263"/>
    </location>
</feature>
<dbReference type="Proteomes" id="UP000273828">
    <property type="component" value="Unassembled WGS sequence"/>
</dbReference>
<evidence type="ECO:0000313" key="3">
    <source>
        <dbReference type="Proteomes" id="UP000273828"/>
    </source>
</evidence>
<reference evidence="2 3" key="1">
    <citation type="submission" date="2018-10" db="EMBL/GenBank/DDBJ databases">
        <title>Natrarchaeobius chitinivorans gen. nov., sp. nov., and Natrarchaeobius haloalkaliphilus sp. nov., alkaliphilic, chitin-utilizing haloarchaea from hypersaline alkaline lakes.</title>
        <authorList>
            <person name="Sorokin D.Y."/>
            <person name="Elcheninov A.G."/>
            <person name="Kostrikina N.A."/>
            <person name="Bale N.J."/>
            <person name="Sinninghe Damste J.S."/>
            <person name="Khijniak T.V."/>
            <person name="Kublanov I.V."/>
            <person name="Toshchakov S.V."/>
        </authorList>
    </citation>
    <scope>NUCLEOTIDE SEQUENCE [LARGE SCALE GENOMIC DNA]</scope>
    <source>
        <strain evidence="2 3">AArcht-Sl</strain>
    </source>
</reference>
<comment type="caution">
    <text evidence="2">The sequence shown here is derived from an EMBL/GenBank/DDBJ whole genome shotgun (WGS) entry which is preliminary data.</text>
</comment>
<dbReference type="OrthoDB" id="167544at2157"/>
<feature type="region of interest" description="Disordered" evidence="1">
    <location>
        <begin position="241"/>
        <end position="268"/>
    </location>
</feature>
<gene>
    <name evidence="2" type="ORF">EA462_08275</name>
</gene>
<dbReference type="RefSeq" id="WP_124178082.1">
    <property type="nucleotide sequence ID" value="NZ_REFY01000003.1"/>
</dbReference>